<name>A0A1G7T3N7_9BACT</name>
<evidence type="ECO:0000313" key="2">
    <source>
        <dbReference type="Proteomes" id="UP000198748"/>
    </source>
</evidence>
<organism evidence="1 2">
    <name type="scientific">Dyadobacter soli</name>
    <dbReference type="NCBI Taxonomy" id="659014"/>
    <lineage>
        <taxon>Bacteria</taxon>
        <taxon>Pseudomonadati</taxon>
        <taxon>Bacteroidota</taxon>
        <taxon>Cytophagia</taxon>
        <taxon>Cytophagales</taxon>
        <taxon>Spirosomataceae</taxon>
        <taxon>Dyadobacter</taxon>
    </lineage>
</organism>
<dbReference type="STRING" id="659014.SAMN04487996_11781"/>
<dbReference type="AlphaFoldDB" id="A0A1G7T3N7"/>
<protein>
    <recommendedName>
        <fullName evidence="3">CobQ/CobB/MinD/ParA nucleotide binding domain-containing protein</fullName>
    </recommendedName>
</protein>
<sequence length="70" mass="7823">MQAKGGVGKSILMYLFALKHYQDSKCLFIDVDASTQTSTRQLKFVQQDQSDVASFPDEKGLLIRDNLVAL</sequence>
<evidence type="ECO:0000313" key="1">
    <source>
        <dbReference type="EMBL" id="SDG29946.1"/>
    </source>
</evidence>
<evidence type="ECO:0008006" key="3">
    <source>
        <dbReference type="Google" id="ProtNLM"/>
    </source>
</evidence>
<reference evidence="2" key="1">
    <citation type="submission" date="2016-10" db="EMBL/GenBank/DDBJ databases">
        <authorList>
            <person name="Varghese N."/>
            <person name="Submissions S."/>
        </authorList>
    </citation>
    <scope>NUCLEOTIDE SEQUENCE [LARGE SCALE GENOMIC DNA]</scope>
    <source>
        <strain evidence="2">DSM 25329</strain>
    </source>
</reference>
<keyword evidence="2" id="KW-1185">Reference proteome</keyword>
<accession>A0A1G7T3N7</accession>
<proteinExistence type="predicted"/>
<dbReference type="Proteomes" id="UP000198748">
    <property type="component" value="Unassembled WGS sequence"/>
</dbReference>
<gene>
    <name evidence="1" type="ORF">SAMN04487996_11781</name>
</gene>
<dbReference type="EMBL" id="FNAN01000017">
    <property type="protein sequence ID" value="SDG29946.1"/>
    <property type="molecule type" value="Genomic_DNA"/>
</dbReference>